<organism evidence="2 3">
    <name type="scientific">Multifurca ochricompacta</name>
    <dbReference type="NCBI Taxonomy" id="376703"/>
    <lineage>
        <taxon>Eukaryota</taxon>
        <taxon>Fungi</taxon>
        <taxon>Dikarya</taxon>
        <taxon>Basidiomycota</taxon>
        <taxon>Agaricomycotina</taxon>
        <taxon>Agaricomycetes</taxon>
        <taxon>Russulales</taxon>
        <taxon>Russulaceae</taxon>
        <taxon>Multifurca</taxon>
    </lineage>
</organism>
<evidence type="ECO:0000313" key="2">
    <source>
        <dbReference type="EMBL" id="KAI0302424.1"/>
    </source>
</evidence>
<dbReference type="Proteomes" id="UP001203297">
    <property type="component" value="Unassembled WGS sequence"/>
</dbReference>
<dbReference type="PANTHER" id="PTHR11138">
    <property type="entry name" value="METHIONYL-TRNA FORMYLTRANSFERASE"/>
    <property type="match status" value="1"/>
</dbReference>
<dbReference type="InterPro" id="IPR002376">
    <property type="entry name" value="Formyl_transf_N"/>
</dbReference>
<proteinExistence type="predicted"/>
<evidence type="ECO:0000313" key="3">
    <source>
        <dbReference type="Proteomes" id="UP001203297"/>
    </source>
</evidence>
<dbReference type="GO" id="GO:0005739">
    <property type="term" value="C:mitochondrion"/>
    <property type="evidence" value="ECO:0007669"/>
    <property type="project" value="TreeGrafter"/>
</dbReference>
<dbReference type="AlphaFoldDB" id="A0AAD4QN09"/>
<reference evidence="2" key="1">
    <citation type="journal article" date="2022" name="New Phytol.">
        <title>Evolutionary transition to the ectomycorrhizal habit in the genomes of a hyperdiverse lineage of mushroom-forming fungi.</title>
        <authorList>
            <person name="Looney B."/>
            <person name="Miyauchi S."/>
            <person name="Morin E."/>
            <person name="Drula E."/>
            <person name="Courty P.E."/>
            <person name="Kohler A."/>
            <person name="Kuo A."/>
            <person name="LaButti K."/>
            <person name="Pangilinan J."/>
            <person name="Lipzen A."/>
            <person name="Riley R."/>
            <person name="Andreopoulos W."/>
            <person name="He G."/>
            <person name="Johnson J."/>
            <person name="Nolan M."/>
            <person name="Tritt A."/>
            <person name="Barry K.W."/>
            <person name="Grigoriev I.V."/>
            <person name="Nagy L.G."/>
            <person name="Hibbett D."/>
            <person name="Henrissat B."/>
            <person name="Matheny P.B."/>
            <person name="Labbe J."/>
            <person name="Martin F.M."/>
        </authorList>
    </citation>
    <scope>NUCLEOTIDE SEQUENCE</scope>
    <source>
        <strain evidence="2">BPL690</strain>
    </source>
</reference>
<dbReference type="SUPFAM" id="SSF53328">
    <property type="entry name" value="Formyltransferase"/>
    <property type="match status" value="1"/>
</dbReference>
<name>A0AAD4QN09_9AGAM</name>
<accession>A0AAD4QN09</accession>
<dbReference type="Pfam" id="PF00551">
    <property type="entry name" value="Formyl_trans_N"/>
    <property type="match status" value="1"/>
</dbReference>
<protein>
    <submittedName>
        <fullName evidence="2">Formyl transferase</fullName>
    </submittedName>
</protein>
<sequence>MSFLFVGIPSPSRNYLPYLCTLSAPLKSLGHKLNIPVTTIPHIRPELKTWKPPSPFFPLSGPPPSNHLLLTASFGRILPSSLLSLFEPTLTLNVHPSDLPAYRGPAPIQRALLNGERETAVCVIEMKRRGGIDAGDVLGRIPLTIPSGIAYGPLRDTLAQKGGELLVSILRSILNGNEKRTPQRPLTPTTPHAPFITPIDYNLTLHPSVLLCASRFCEYHRPLSSVLVRCAQGTVLRVPMLRSEFKSLMSAKSWWDGIQQHWKDSEGCITFTNTNPLADS</sequence>
<comment type="caution">
    <text evidence="2">The sequence shown here is derived from an EMBL/GenBank/DDBJ whole genome shotgun (WGS) entry which is preliminary data.</text>
</comment>
<feature type="domain" description="Formyl transferase N-terminal" evidence="1">
    <location>
        <begin position="68"/>
        <end position="168"/>
    </location>
</feature>
<dbReference type="Gene3D" id="3.40.50.12230">
    <property type="match status" value="1"/>
</dbReference>
<dbReference type="GO" id="GO:0004479">
    <property type="term" value="F:methionyl-tRNA formyltransferase activity"/>
    <property type="evidence" value="ECO:0007669"/>
    <property type="project" value="TreeGrafter"/>
</dbReference>
<gene>
    <name evidence="2" type="ORF">B0F90DRAFT_1714675</name>
</gene>
<dbReference type="EMBL" id="WTXG01000011">
    <property type="protein sequence ID" value="KAI0302424.1"/>
    <property type="molecule type" value="Genomic_DNA"/>
</dbReference>
<keyword evidence="3" id="KW-1185">Reference proteome</keyword>
<dbReference type="InterPro" id="IPR036477">
    <property type="entry name" value="Formyl_transf_N_sf"/>
</dbReference>
<evidence type="ECO:0000259" key="1">
    <source>
        <dbReference type="Pfam" id="PF00551"/>
    </source>
</evidence>
<keyword evidence="2" id="KW-0808">Transferase</keyword>
<dbReference type="PANTHER" id="PTHR11138:SF5">
    <property type="entry name" value="METHIONYL-TRNA FORMYLTRANSFERASE, MITOCHONDRIAL"/>
    <property type="match status" value="1"/>
</dbReference>